<protein>
    <submittedName>
        <fullName evidence="2">Uncharacterized protein</fullName>
    </submittedName>
</protein>
<comment type="caution">
    <text evidence="2">The sequence shown here is derived from an EMBL/GenBank/DDBJ whole genome shotgun (WGS) entry which is preliminary data.</text>
</comment>
<accession>A0A6N6K0C7</accession>
<organism evidence="2 3">
    <name type="scientific">Citrobacter pasteurii</name>
    <dbReference type="NCBI Taxonomy" id="1563222"/>
    <lineage>
        <taxon>Bacteria</taxon>
        <taxon>Pseudomonadati</taxon>
        <taxon>Pseudomonadota</taxon>
        <taxon>Gammaproteobacteria</taxon>
        <taxon>Enterobacterales</taxon>
        <taxon>Enterobacteriaceae</taxon>
        <taxon>Citrobacter</taxon>
    </lineage>
</organism>
<dbReference type="Proteomes" id="UP000468420">
    <property type="component" value="Unassembled WGS sequence"/>
</dbReference>
<evidence type="ECO:0000256" key="1">
    <source>
        <dbReference type="SAM" id="Phobius"/>
    </source>
</evidence>
<evidence type="ECO:0000313" key="3">
    <source>
        <dbReference type="Proteomes" id="UP000468420"/>
    </source>
</evidence>
<name>A0A6N6K0C7_9ENTR</name>
<keyword evidence="1" id="KW-0812">Transmembrane</keyword>
<evidence type="ECO:0000313" key="2">
    <source>
        <dbReference type="EMBL" id="KAA1276462.1"/>
    </source>
</evidence>
<dbReference type="RefSeq" id="WP_149692126.1">
    <property type="nucleotide sequence ID" value="NZ_JBEUGM010000008.1"/>
</dbReference>
<dbReference type="EMBL" id="QRDC01000014">
    <property type="protein sequence ID" value="KAA1276462.1"/>
    <property type="molecule type" value="Genomic_DNA"/>
</dbReference>
<gene>
    <name evidence="2" type="ORF">DXF85_17410</name>
</gene>
<feature type="transmembrane region" description="Helical" evidence="1">
    <location>
        <begin position="159"/>
        <end position="180"/>
    </location>
</feature>
<proteinExistence type="predicted"/>
<keyword evidence="1" id="KW-0472">Membrane</keyword>
<dbReference type="AlphaFoldDB" id="A0A6N6K0C7"/>
<reference evidence="2 3" key="1">
    <citation type="submission" date="2018-08" db="EMBL/GenBank/DDBJ databases">
        <title>Complete genomic analysis of a Citrobacter pasteurii isolated from cockles (Cerastoderma edule) containing a new chromosomic qnrB allele.</title>
        <authorList>
            <person name="Rodrigues A."/>
            <person name="Baptista T."/>
            <person name="Quesada A."/>
            <person name="Campos M.J."/>
        </authorList>
    </citation>
    <scope>NUCLEOTIDE SEQUENCE [LARGE SCALE GENOMIC DNA]</scope>
    <source>
        <strain evidence="2 3">BA18</strain>
    </source>
</reference>
<keyword evidence="1" id="KW-1133">Transmembrane helix</keyword>
<sequence length="284" mass="32061">MSQMEPLSLANLKLNLLNLNNSNEHPFVLREDGDDIVASWNIEDAEWVDYFSQYGLQKQYELRLFFNESKKQISYREKTTDVEWDADWGGFRLSKSVQIGKRLEFSAGGSWGKKEDGSFGKIDGYKFASTEITDPVFDMARDAGWQVRGLLADKKKRKFVIVGAVIAALIIFIGLGTFLFSTMGDLKDAARTEIDLLRNGQYVQAYQASSSSLQRKMNSEDFKLVTESVHFDDISEYSFDSFNVVNDVGSLSGSVEFKNGESGEINVTMLKEHDKWKLAAVSVE</sequence>